<protein>
    <recommendedName>
        <fullName evidence="4">DUF1176 domain-containing protein</fullName>
    </recommendedName>
</protein>
<dbReference type="Proteomes" id="UP000019586">
    <property type="component" value="Chromosome"/>
</dbReference>
<dbReference type="KEGG" id="kps:KPNJ2_05054"/>
<dbReference type="Pfam" id="PF06674">
    <property type="entry name" value="DUF1176"/>
    <property type="match status" value="1"/>
</dbReference>
<dbReference type="PATRIC" id="fig|1420013.3.peg.4738"/>
<dbReference type="AlphaFoldDB" id="W8VIB1"/>
<sequence>MLTGIDMRAFFWAAWLGLCSTPLLAAPLQGFSFAQKDWELACDNTGACRAAGYGVRMGEVSVLLTRNAGSEQHLTATVTFAQIEHDIPADSTASLLIDDRDFGALDALDDSHFRLDSDQTTALLQALTNQRKIEFTLNGQHLPLSSAGSREVLGKMDAFQRRTGTADALLDKGDAGDDAILPATPAPEIIAAPVLHNAQPVPLSMLQRQKLLPILTPLLNQRCDDWQNQAIPAADRQITLTALDKTHSLAQALCWRAPYNDGYALWLVDNAQLSKPRLLTTEASSYADGAIVFLHKERGMADCVTGETRVWDGKTFTPSLKYSTGMCREITPGGTWMLPTFVSQVIPRQQKEADNLALRTLYNAVLKAQKSDPELSLNKVAEQFPLTGHITDFTLTYADDTLITTSKPSPDISDDEWQAFLRSSISADSENGKVSFTLIDLDGDGKRDLIIDSYVGGTGLFSYTGVLKRGDDDFAAVNGSDSDNGDDFDAGVPGALFSINGRGANQWNHWVKINGQVYALWYNGQFGEDNLYLLRPFSTTSQTPAVTVRYRYTLNSIRSPEKDQPLTPSLSDGDKADLLRSLEVMQGSLLKDRPASDNDAPICPIPPGTSADEADNYYSGVAVNYIYETVAYIPVWLNGKCYIGTIFSHHGAYRHGVDAEITLSSPREDEEVIGDYLISGLRHVIAITSGWKSREGDNGMQ</sequence>
<organism evidence="2 3">
    <name type="scientific">Klebsiella pneumoniae 30684/NJST258_2</name>
    <dbReference type="NCBI Taxonomy" id="1420013"/>
    <lineage>
        <taxon>Bacteria</taxon>
        <taxon>Pseudomonadati</taxon>
        <taxon>Pseudomonadota</taxon>
        <taxon>Gammaproteobacteria</taxon>
        <taxon>Enterobacterales</taxon>
        <taxon>Enterobacteriaceae</taxon>
        <taxon>Klebsiella/Raoultella group</taxon>
        <taxon>Klebsiella</taxon>
        <taxon>Klebsiella pneumoniae complex</taxon>
    </lineage>
</organism>
<dbReference type="InterPro" id="IPR009560">
    <property type="entry name" value="DUF1176"/>
</dbReference>
<accession>W8VIB1</accession>
<dbReference type="EMBL" id="CP006918">
    <property type="protein sequence ID" value="AHM81826.1"/>
    <property type="molecule type" value="Genomic_DNA"/>
</dbReference>
<evidence type="ECO:0008006" key="4">
    <source>
        <dbReference type="Google" id="ProtNLM"/>
    </source>
</evidence>
<gene>
    <name evidence="2" type="ORF">KPNJ2_05054</name>
</gene>
<feature type="chain" id="PRO_5004914367" description="DUF1176 domain-containing protein" evidence="1">
    <location>
        <begin position="26"/>
        <end position="701"/>
    </location>
</feature>
<evidence type="ECO:0000256" key="1">
    <source>
        <dbReference type="SAM" id="SignalP"/>
    </source>
</evidence>
<evidence type="ECO:0000313" key="3">
    <source>
        <dbReference type="Proteomes" id="UP000019586"/>
    </source>
</evidence>
<proteinExistence type="predicted"/>
<evidence type="ECO:0000313" key="2">
    <source>
        <dbReference type="EMBL" id="AHM81826.1"/>
    </source>
</evidence>
<reference evidence="2 3" key="1">
    <citation type="journal article" date="2014" name="Proc. Natl. Acad. Sci. U.S.A.">
        <title>Molecular dissection of the evolution of carbapenem-resistant multilocus sequence type 258 Klebsiella pneumoniae.</title>
        <authorList>
            <person name="Deleo F.R."/>
            <person name="Chen L."/>
            <person name="Porcella S.F."/>
            <person name="Martens C.A."/>
            <person name="Kobayashi S.D."/>
            <person name="Porter A.R."/>
            <person name="Chavda K.D."/>
            <person name="Jacobs M.R."/>
            <person name="Mathema B."/>
            <person name="Olsen R.J."/>
            <person name="Bonomo R.A."/>
            <person name="Musser J.M."/>
            <person name="Kreiswirth B.N."/>
        </authorList>
    </citation>
    <scope>NUCLEOTIDE SEQUENCE [LARGE SCALE GENOMIC DNA]</scope>
    <source>
        <strain evidence="2">30684/NJST258_2</strain>
    </source>
</reference>
<name>W8VIB1_KLEPN</name>
<feature type="signal peptide" evidence="1">
    <location>
        <begin position="1"/>
        <end position="25"/>
    </location>
</feature>
<keyword evidence="1" id="KW-0732">Signal</keyword>
<dbReference type="HOGENOM" id="CLU_424397_0_0_6"/>